<feature type="compositionally biased region" description="Polar residues" evidence="1">
    <location>
        <begin position="1"/>
        <end position="10"/>
    </location>
</feature>
<evidence type="ECO:0000256" key="1">
    <source>
        <dbReference type="SAM" id="MobiDB-lite"/>
    </source>
</evidence>
<keyword evidence="2" id="KW-1133">Transmembrane helix</keyword>
<gene>
    <name evidence="3" type="ORF">J2X01_000988</name>
</gene>
<protein>
    <recommendedName>
        <fullName evidence="5">DUF4232 domain-containing protein</fullName>
    </recommendedName>
</protein>
<keyword evidence="2" id="KW-0812">Transmembrane</keyword>
<feature type="region of interest" description="Disordered" evidence="1">
    <location>
        <begin position="1"/>
        <end position="48"/>
    </location>
</feature>
<name>A0ABU1U975_9MICC</name>
<evidence type="ECO:0008006" key="5">
    <source>
        <dbReference type="Google" id="ProtNLM"/>
    </source>
</evidence>
<feature type="compositionally biased region" description="Polar residues" evidence="1">
    <location>
        <begin position="84"/>
        <end position="99"/>
    </location>
</feature>
<accession>A0ABU1U975</accession>
<reference evidence="3 4" key="1">
    <citation type="submission" date="2023-07" db="EMBL/GenBank/DDBJ databases">
        <title>Sorghum-associated microbial communities from plants grown in Nebraska, USA.</title>
        <authorList>
            <person name="Schachtman D."/>
        </authorList>
    </citation>
    <scope>NUCLEOTIDE SEQUENCE [LARGE SCALE GENOMIC DNA]</scope>
    <source>
        <strain evidence="3 4">BE167</strain>
    </source>
</reference>
<dbReference type="Proteomes" id="UP001252243">
    <property type="component" value="Unassembled WGS sequence"/>
</dbReference>
<keyword evidence="4" id="KW-1185">Reference proteome</keyword>
<dbReference type="RefSeq" id="WP_310051240.1">
    <property type="nucleotide sequence ID" value="NZ_JAVDVQ010000003.1"/>
</dbReference>
<feature type="compositionally biased region" description="Low complexity" evidence="1">
    <location>
        <begin position="100"/>
        <end position="121"/>
    </location>
</feature>
<evidence type="ECO:0000313" key="3">
    <source>
        <dbReference type="EMBL" id="MDR7081707.1"/>
    </source>
</evidence>
<proteinExistence type="predicted"/>
<keyword evidence="2" id="KW-0472">Membrane</keyword>
<organism evidence="3 4">
    <name type="scientific">Arthrobacter ginsengisoli</name>
    <dbReference type="NCBI Taxonomy" id="1356565"/>
    <lineage>
        <taxon>Bacteria</taxon>
        <taxon>Bacillati</taxon>
        <taxon>Actinomycetota</taxon>
        <taxon>Actinomycetes</taxon>
        <taxon>Micrococcales</taxon>
        <taxon>Micrococcaceae</taxon>
        <taxon>Arthrobacter</taxon>
    </lineage>
</organism>
<feature type="transmembrane region" description="Helical" evidence="2">
    <location>
        <begin position="58"/>
        <end position="82"/>
    </location>
</feature>
<evidence type="ECO:0000256" key="2">
    <source>
        <dbReference type="SAM" id="Phobius"/>
    </source>
</evidence>
<comment type="caution">
    <text evidence="3">The sequence shown here is derived from an EMBL/GenBank/DDBJ whole genome shotgun (WGS) entry which is preliminary data.</text>
</comment>
<dbReference type="EMBL" id="JAVDVQ010000003">
    <property type="protein sequence ID" value="MDR7081707.1"/>
    <property type="molecule type" value="Genomic_DNA"/>
</dbReference>
<sequence>MGRQDNSGTQGSRPKGPGSGAPAGRGASRTSAPKSATNVPSRKPARKPVRPVYRRRRLFVAAALLLVIALAFGGFAAASSFLNDGQSTSGDSSAPSDQETGPAPAPDTTASASASPSALPTGNGCEQNLVTVTAATDKPAYAAGEIPLLTLKVTNGNKVPCKVNIGTSQMEFLVASGSDRIFSSTDCQADATDLVKTIAPGQSETANFPWQRNRTLQGCAPIQAEPGTGGAYYVFTARLADKTSPKAVFQLN</sequence>
<feature type="region of interest" description="Disordered" evidence="1">
    <location>
        <begin position="84"/>
        <end position="123"/>
    </location>
</feature>
<evidence type="ECO:0000313" key="4">
    <source>
        <dbReference type="Proteomes" id="UP001252243"/>
    </source>
</evidence>